<dbReference type="InterPro" id="IPR001851">
    <property type="entry name" value="ABC_transp_permease"/>
</dbReference>
<evidence type="ECO:0000256" key="3">
    <source>
        <dbReference type="ARBA" id="ARBA00022692"/>
    </source>
</evidence>
<comment type="subcellular location">
    <subcellularLocation>
        <location evidence="1">Cell membrane</location>
        <topology evidence="1">Multi-pass membrane protein</topology>
    </subcellularLocation>
</comment>
<feature type="transmembrane region" description="Helical" evidence="6">
    <location>
        <begin position="12"/>
        <end position="28"/>
    </location>
</feature>
<dbReference type="RefSeq" id="WP_270057801.1">
    <property type="nucleotide sequence ID" value="NZ_CP115149.1"/>
</dbReference>
<proteinExistence type="predicted"/>
<feature type="transmembrane region" description="Helical" evidence="6">
    <location>
        <begin position="323"/>
        <end position="343"/>
    </location>
</feature>
<keyword evidence="4 6" id="KW-1133">Transmembrane helix</keyword>
<evidence type="ECO:0000313" key="8">
    <source>
        <dbReference type="Proteomes" id="UP001212803"/>
    </source>
</evidence>
<feature type="transmembrane region" description="Helical" evidence="6">
    <location>
        <begin position="236"/>
        <end position="255"/>
    </location>
</feature>
<feature type="transmembrane region" description="Helical" evidence="6">
    <location>
        <begin position="106"/>
        <end position="127"/>
    </location>
</feature>
<dbReference type="Proteomes" id="UP001212803">
    <property type="component" value="Chromosome"/>
</dbReference>
<keyword evidence="3 6" id="KW-0812">Transmembrane</keyword>
<dbReference type="Pfam" id="PF02653">
    <property type="entry name" value="BPD_transp_2"/>
    <property type="match status" value="1"/>
</dbReference>
<evidence type="ECO:0000256" key="5">
    <source>
        <dbReference type="ARBA" id="ARBA00023136"/>
    </source>
</evidence>
<feature type="transmembrane region" description="Helical" evidence="6">
    <location>
        <begin position="287"/>
        <end position="311"/>
    </location>
</feature>
<feature type="transmembrane region" description="Helical" evidence="6">
    <location>
        <begin position="83"/>
        <end position="100"/>
    </location>
</feature>
<feature type="transmembrane region" description="Helical" evidence="6">
    <location>
        <begin position="159"/>
        <end position="180"/>
    </location>
</feature>
<evidence type="ECO:0000313" key="7">
    <source>
        <dbReference type="EMBL" id="WBL37288.1"/>
    </source>
</evidence>
<dbReference type="EMBL" id="CP115149">
    <property type="protein sequence ID" value="WBL37288.1"/>
    <property type="molecule type" value="Genomic_DNA"/>
</dbReference>
<protein>
    <submittedName>
        <fullName evidence="7">Branched-chain amino acid ABC transporter permease</fullName>
    </submittedName>
</protein>
<gene>
    <name evidence="7" type="ORF">O0235_06875</name>
</gene>
<dbReference type="InterPro" id="IPR043428">
    <property type="entry name" value="LivM-like"/>
</dbReference>
<evidence type="ECO:0000256" key="4">
    <source>
        <dbReference type="ARBA" id="ARBA00022989"/>
    </source>
</evidence>
<evidence type="ECO:0000256" key="2">
    <source>
        <dbReference type="ARBA" id="ARBA00022475"/>
    </source>
</evidence>
<keyword evidence="5 6" id="KW-0472">Membrane</keyword>
<feature type="transmembrane region" description="Helical" evidence="6">
    <location>
        <begin position="134"/>
        <end position="153"/>
    </location>
</feature>
<feature type="transmembrane region" description="Helical" evidence="6">
    <location>
        <begin position="48"/>
        <end position="71"/>
    </location>
</feature>
<evidence type="ECO:0000256" key="1">
    <source>
        <dbReference type="ARBA" id="ARBA00004651"/>
    </source>
</evidence>
<reference evidence="7 8" key="1">
    <citation type="journal article" date="2023" name="ISME J.">
        <title>Thermophilic Dehalococcoidia with unusual traits shed light on an unexpected past.</title>
        <authorList>
            <person name="Palmer M."/>
            <person name="Covington J.K."/>
            <person name="Zhou E.M."/>
            <person name="Thomas S.C."/>
            <person name="Habib N."/>
            <person name="Seymour C.O."/>
            <person name="Lai D."/>
            <person name="Johnston J."/>
            <person name="Hashimi A."/>
            <person name="Jiao J.Y."/>
            <person name="Muok A.R."/>
            <person name="Liu L."/>
            <person name="Xian W.D."/>
            <person name="Zhi X.Y."/>
            <person name="Li M.M."/>
            <person name="Silva L.P."/>
            <person name="Bowen B.P."/>
            <person name="Louie K."/>
            <person name="Briegel A."/>
            <person name="Pett-Ridge J."/>
            <person name="Weber P.K."/>
            <person name="Tocheva E.I."/>
            <person name="Woyke T."/>
            <person name="Northen T.R."/>
            <person name="Mayali X."/>
            <person name="Li W.J."/>
            <person name="Hedlund B.P."/>
        </authorList>
    </citation>
    <scope>NUCLEOTIDE SEQUENCE [LARGE SCALE GENOMIC DNA]</scope>
    <source>
        <strain evidence="7 8">YIM 72310</strain>
    </source>
</reference>
<keyword evidence="8" id="KW-1185">Reference proteome</keyword>
<evidence type="ECO:0000256" key="6">
    <source>
        <dbReference type="SAM" id="Phobius"/>
    </source>
</evidence>
<accession>A0ABY7MBP6</accession>
<dbReference type="CDD" id="cd06581">
    <property type="entry name" value="TM_PBP1_LivM_like"/>
    <property type="match status" value="1"/>
</dbReference>
<organism evidence="7 8">
    <name type="scientific">Tepidiforma flava</name>
    <dbReference type="NCBI Taxonomy" id="3004094"/>
    <lineage>
        <taxon>Bacteria</taxon>
        <taxon>Bacillati</taxon>
        <taxon>Chloroflexota</taxon>
        <taxon>Tepidiformia</taxon>
        <taxon>Tepidiformales</taxon>
        <taxon>Tepidiformaceae</taxon>
        <taxon>Tepidiforma</taxon>
    </lineage>
</organism>
<keyword evidence="2" id="KW-1003">Cell membrane</keyword>
<name>A0ABY7MBP6_9CHLR</name>
<dbReference type="PANTHER" id="PTHR30482">
    <property type="entry name" value="HIGH-AFFINITY BRANCHED-CHAIN AMINO ACID TRANSPORT SYSTEM PERMEASE"/>
    <property type="match status" value="1"/>
</dbReference>
<dbReference type="PANTHER" id="PTHR30482:SF20">
    <property type="entry name" value="HIGH-AFFINITY BRANCHED-CHAIN AMINO ACID TRANSPORT SYSTEM PERMEASE PROTEIN LIVM"/>
    <property type="match status" value="1"/>
</dbReference>
<feature type="transmembrane region" description="Helical" evidence="6">
    <location>
        <begin position="187"/>
        <end position="205"/>
    </location>
</feature>
<sequence length="429" mass="45845">MDFVRSFDYRRNWFFPLFVVAGLVWLLAEPAKLDAIPAVGDLIGPFAGMAALLSIVAIGTVIVATALRPVLDRGPQAERALRWVGYGLIIAFFAFMPLYVEAIPHASMLKMTVAIQFMMVIVGINLLTGFGGQISLGQGAFFAIGGYTLAIGFREWDMPWGWSLIIAPLIAGALGFLIGIPALRFKGPYLALATLSLAVTVTPLAKKFEEFTGGVQGVVMFGKLGVPFWQDNLDRFFYYTTALLALLVFVLAANLRRGRFGRALIAIRDNETAASAMGVNVALYKMTAFGIAGAFAGLAGALNGVVIQFVSPDQYSPLLSIRFLVGAVIGGVATINGAIIGGLFQQFVPDVTVSINKSAPDAIQAIILIVVMYTMRHGVAGFLQETWRYARSGLRLRKPGAGGTAIVETVVVVEQEEVVVVRQDGGGSG</sequence>